<dbReference type="STRING" id="36166.T1H135"/>
<reference evidence="3" key="1">
    <citation type="submission" date="2013-02" db="EMBL/GenBank/DDBJ databases">
        <authorList>
            <person name="Hughes D."/>
        </authorList>
    </citation>
    <scope>NUCLEOTIDE SEQUENCE</scope>
    <source>
        <strain>Durham</strain>
        <strain evidence="3">NC isolate 2 -- Noor lab</strain>
    </source>
</reference>
<reference evidence="2" key="2">
    <citation type="submission" date="2015-06" db="UniProtKB">
        <authorList>
            <consortium name="EnsemblMetazoa"/>
        </authorList>
    </citation>
    <scope>IDENTIFICATION</scope>
</reference>
<proteinExistence type="predicted"/>
<dbReference type="EnsemblMetazoa" id="MESCA009887-RA">
    <property type="protein sequence ID" value="MESCA009887-PA"/>
    <property type="gene ID" value="MESCA009887"/>
</dbReference>
<keyword evidence="3" id="KW-1185">Reference proteome</keyword>
<dbReference type="Proteomes" id="UP000015102">
    <property type="component" value="Unassembled WGS sequence"/>
</dbReference>
<name>T1H135_MEGSC</name>
<protein>
    <submittedName>
        <fullName evidence="2">Uncharacterized protein</fullName>
    </submittedName>
</protein>
<evidence type="ECO:0000313" key="2">
    <source>
        <dbReference type="EnsemblMetazoa" id="MESCA009887-PA"/>
    </source>
</evidence>
<organism evidence="2 3">
    <name type="scientific">Megaselia scalaris</name>
    <name type="common">Humpbacked fly</name>
    <name type="synonym">Phora scalaris</name>
    <dbReference type="NCBI Taxonomy" id="36166"/>
    <lineage>
        <taxon>Eukaryota</taxon>
        <taxon>Metazoa</taxon>
        <taxon>Ecdysozoa</taxon>
        <taxon>Arthropoda</taxon>
        <taxon>Hexapoda</taxon>
        <taxon>Insecta</taxon>
        <taxon>Pterygota</taxon>
        <taxon>Neoptera</taxon>
        <taxon>Endopterygota</taxon>
        <taxon>Diptera</taxon>
        <taxon>Brachycera</taxon>
        <taxon>Muscomorpha</taxon>
        <taxon>Platypezoidea</taxon>
        <taxon>Phoridae</taxon>
        <taxon>Megaseliini</taxon>
        <taxon>Megaselia</taxon>
    </lineage>
</organism>
<feature type="compositionally biased region" description="Basic and acidic residues" evidence="1">
    <location>
        <begin position="35"/>
        <end position="58"/>
    </location>
</feature>
<dbReference type="HOGENOM" id="CLU_2624798_0_0_1"/>
<sequence>MLLDGMKEKIAADKRKITPVTSSNEASSEDSNDSNSHDSNKNFQNKETKDEMTSQSVDSHEIDNIMGSYFYTFFIILN</sequence>
<feature type="compositionally biased region" description="Basic and acidic residues" evidence="1">
    <location>
        <begin position="1"/>
        <end position="16"/>
    </location>
</feature>
<dbReference type="EMBL" id="CAQQ02376800">
    <property type="status" value="NOT_ANNOTATED_CDS"/>
    <property type="molecule type" value="Genomic_DNA"/>
</dbReference>
<accession>T1H135</accession>
<dbReference type="AlphaFoldDB" id="T1H135"/>
<feature type="region of interest" description="Disordered" evidence="1">
    <location>
        <begin position="1"/>
        <end position="58"/>
    </location>
</feature>
<evidence type="ECO:0000256" key="1">
    <source>
        <dbReference type="SAM" id="MobiDB-lite"/>
    </source>
</evidence>
<evidence type="ECO:0000313" key="3">
    <source>
        <dbReference type="Proteomes" id="UP000015102"/>
    </source>
</evidence>